<comment type="caution">
    <text evidence="2">The sequence shown here is derived from an EMBL/GenBank/DDBJ whole genome shotgun (WGS) entry which is preliminary data.</text>
</comment>
<dbReference type="AlphaFoldDB" id="A0A4R3NT33"/>
<dbReference type="Proteomes" id="UP000295097">
    <property type="component" value="Unassembled WGS sequence"/>
</dbReference>
<dbReference type="EMBL" id="SMAR01000025">
    <property type="protein sequence ID" value="TCT35519.1"/>
    <property type="molecule type" value="Genomic_DNA"/>
</dbReference>
<dbReference type="SUPFAM" id="SSF159888">
    <property type="entry name" value="YdhG-like"/>
    <property type="match status" value="1"/>
</dbReference>
<reference evidence="2 3" key="1">
    <citation type="submission" date="2019-03" db="EMBL/GenBank/DDBJ databases">
        <title>Freshwater and sediment microbial communities from various areas in North America, analyzing microbe dynamics in response to fracking.</title>
        <authorList>
            <person name="Lamendella R."/>
        </authorList>
    </citation>
    <scope>NUCLEOTIDE SEQUENCE [LARGE SCALE GENOMIC DNA]</scope>
    <source>
        <strain evidence="2 3">175.2</strain>
    </source>
</reference>
<feature type="domain" description="YdhG-like" evidence="1">
    <location>
        <begin position="30"/>
        <end position="136"/>
    </location>
</feature>
<evidence type="ECO:0000313" key="2">
    <source>
        <dbReference type="EMBL" id="TCT35519.1"/>
    </source>
</evidence>
<dbReference type="InterPro" id="IPR014922">
    <property type="entry name" value="YdhG-like"/>
</dbReference>
<name>A0A4R3NT33_9HYPH</name>
<protein>
    <submittedName>
        <fullName evidence="2">Uncharacterized protein DUF1801</fullName>
    </submittedName>
</protein>
<accession>A0A4R3NT33</accession>
<organism evidence="2 3">
    <name type="scientific">Martelella mediterranea</name>
    <dbReference type="NCBI Taxonomy" id="293089"/>
    <lineage>
        <taxon>Bacteria</taxon>
        <taxon>Pseudomonadati</taxon>
        <taxon>Pseudomonadota</taxon>
        <taxon>Alphaproteobacteria</taxon>
        <taxon>Hyphomicrobiales</taxon>
        <taxon>Aurantimonadaceae</taxon>
        <taxon>Martelella</taxon>
    </lineage>
</organism>
<evidence type="ECO:0000313" key="3">
    <source>
        <dbReference type="Proteomes" id="UP000295097"/>
    </source>
</evidence>
<evidence type="ECO:0000259" key="1">
    <source>
        <dbReference type="Pfam" id="PF08818"/>
    </source>
</evidence>
<dbReference type="Pfam" id="PF08818">
    <property type="entry name" value="DUF1801"/>
    <property type="match status" value="1"/>
</dbReference>
<gene>
    <name evidence="2" type="ORF">EDC90_102545</name>
</gene>
<dbReference type="RefSeq" id="WP_245511068.1">
    <property type="nucleotide sequence ID" value="NZ_SMAR01000025.1"/>
</dbReference>
<sequence length="141" mass="15997">MKRPDADMATPAFADSAVAEQFAALPEHEREKMLALRQLIFEIAAETPGVGRLQETLKWGQPAYLTQETRSGSTIQLGKPKEGGIAIYTHCQTTLMRDFQSIFPDEFTYEGNRAIHFCEDEPLQLDTLRLLIRNALTYHQK</sequence>
<keyword evidence="3" id="KW-1185">Reference proteome</keyword>
<dbReference type="Gene3D" id="3.90.1150.200">
    <property type="match status" value="1"/>
</dbReference>
<proteinExistence type="predicted"/>